<name>A0ABN3Y973_9ACTN</name>
<keyword evidence="6" id="KW-1185">Reference proteome</keyword>
<dbReference type="PANTHER" id="PTHR33204:SF18">
    <property type="entry name" value="TRANSCRIPTIONAL REGULATORY PROTEIN"/>
    <property type="match status" value="1"/>
</dbReference>
<reference evidence="5 6" key="1">
    <citation type="journal article" date="2019" name="Int. J. Syst. Evol. Microbiol.">
        <title>The Global Catalogue of Microorganisms (GCM) 10K type strain sequencing project: providing services to taxonomists for standard genome sequencing and annotation.</title>
        <authorList>
            <consortium name="The Broad Institute Genomics Platform"/>
            <consortium name="The Broad Institute Genome Sequencing Center for Infectious Disease"/>
            <person name="Wu L."/>
            <person name="Ma J."/>
        </authorList>
    </citation>
    <scope>NUCLEOTIDE SEQUENCE [LARGE SCALE GENOMIC DNA]</scope>
    <source>
        <strain evidence="5 6">JCM 3106</strain>
    </source>
</reference>
<sequence length="239" mass="27037">MGSSYHQFCPVAKAVELLDERWTLLVIRELVCGTERFNELRRGLPRMSPTLLSRRLHRLTHAGIVERRVEDNDVRYVLTQAGHELRPVIEALAAWGVRWIGELGDEDLDPKLLLWDMHRNVDRTAVPDGRTVVEFRFPDVPPGSRHWWLVITRGEVDVCDTDPGHAVTVTVTAGLRSMVEVWRGDLSWPDALRAHAVEVQGPEALRRAVPLWFALPDWASVPRPLAFRPSATADGSMPP</sequence>
<dbReference type="InterPro" id="IPR036388">
    <property type="entry name" value="WH-like_DNA-bd_sf"/>
</dbReference>
<gene>
    <name evidence="5" type="ORF">GCM10017559_50070</name>
</gene>
<evidence type="ECO:0000259" key="4">
    <source>
        <dbReference type="PROSITE" id="PS51118"/>
    </source>
</evidence>
<dbReference type="InterPro" id="IPR036390">
    <property type="entry name" value="WH_DNA-bd_sf"/>
</dbReference>
<dbReference type="PROSITE" id="PS51118">
    <property type="entry name" value="HTH_HXLR"/>
    <property type="match status" value="1"/>
</dbReference>
<dbReference type="Proteomes" id="UP001499930">
    <property type="component" value="Unassembled WGS sequence"/>
</dbReference>
<dbReference type="CDD" id="cd00090">
    <property type="entry name" value="HTH_ARSR"/>
    <property type="match status" value="1"/>
</dbReference>
<feature type="domain" description="HTH hxlR-type" evidence="4">
    <location>
        <begin position="9"/>
        <end position="104"/>
    </location>
</feature>
<evidence type="ECO:0000256" key="3">
    <source>
        <dbReference type="ARBA" id="ARBA00023163"/>
    </source>
</evidence>
<organism evidence="5 6">
    <name type="scientific">Streptosporangium longisporum</name>
    <dbReference type="NCBI Taxonomy" id="46187"/>
    <lineage>
        <taxon>Bacteria</taxon>
        <taxon>Bacillati</taxon>
        <taxon>Actinomycetota</taxon>
        <taxon>Actinomycetes</taxon>
        <taxon>Streptosporangiales</taxon>
        <taxon>Streptosporangiaceae</taxon>
        <taxon>Streptosporangium</taxon>
    </lineage>
</organism>
<dbReference type="SUPFAM" id="SSF46785">
    <property type="entry name" value="Winged helix' DNA-binding domain"/>
    <property type="match status" value="1"/>
</dbReference>
<dbReference type="RefSeq" id="WP_344899409.1">
    <property type="nucleotide sequence ID" value="NZ_BAAAWD010000014.1"/>
</dbReference>
<keyword evidence="3" id="KW-0804">Transcription</keyword>
<accession>A0ABN3Y973</accession>
<evidence type="ECO:0000256" key="2">
    <source>
        <dbReference type="ARBA" id="ARBA00023125"/>
    </source>
</evidence>
<comment type="caution">
    <text evidence="5">The sequence shown here is derived from an EMBL/GenBank/DDBJ whole genome shotgun (WGS) entry which is preliminary data.</text>
</comment>
<dbReference type="Gene3D" id="1.10.10.10">
    <property type="entry name" value="Winged helix-like DNA-binding domain superfamily/Winged helix DNA-binding domain"/>
    <property type="match status" value="1"/>
</dbReference>
<dbReference type="PANTHER" id="PTHR33204">
    <property type="entry name" value="TRANSCRIPTIONAL REGULATOR, MARR FAMILY"/>
    <property type="match status" value="1"/>
</dbReference>
<dbReference type="Pfam" id="PF01638">
    <property type="entry name" value="HxlR"/>
    <property type="match status" value="1"/>
</dbReference>
<evidence type="ECO:0000313" key="6">
    <source>
        <dbReference type="Proteomes" id="UP001499930"/>
    </source>
</evidence>
<dbReference type="InterPro" id="IPR002577">
    <property type="entry name" value="HTH_HxlR"/>
</dbReference>
<dbReference type="SUPFAM" id="SSF55718">
    <property type="entry name" value="SCP-like"/>
    <property type="match status" value="1"/>
</dbReference>
<proteinExistence type="predicted"/>
<dbReference type="InterPro" id="IPR036527">
    <property type="entry name" value="SCP2_sterol-bd_dom_sf"/>
</dbReference>
<protein>
    <submittedName>
        <fullName evidence="5">Helix-turn-helix domain-containing protein</fullName>
    </submittedName>
</protein>
<dbReference type="EMBL" id="BAAAWD010000014">
    <property type="protein sequence ID" value="GAA3019797.1"/>
    <property type="molecule type" value="Genomic_DNA"/>
</dbReference>
<keyword evidence="1" id="KW-0805">Transcription regulation</keyword>
<evidence type="ECO:0000256" key="1">
    <source>
        <dbReference type="ARBA" id="ARBA00023015"/>
    </source>
</evidence>
<dbReference type="InterPro" id="IPR011991">
    <property type="entry name" value="ArsR-like_HTH"/>
</dbReference>
<keyword evidence="2" id="KW-0238">DNA-binding</keyword>
<evidence type="ECO:0000313" key="5">
    <source>
        <dbReference type="EMBL" id="GAA3019797.1"/>
    </source>
</evidence>